<dbReference type="EMBL" id="UOGL01000340">
    <property type="protein sequence ID" value="VAX39547.1"/>
    <property type="molecule type" value="Genomic_DNA"/>
</dbReference>
<protein>
    <submittedName>
        <fullName evidence="1">Mobile element protein</fullName>
    </submittedName>
</protein>
<reference evidence="1" key="1">
    <citation type="submission" date="2018-06" db="EMBL/GenBank/DDBJ databases">
        <authorList>
            <person name="Zhirakovskaya E."/>
        </authorList>
    </citation>
    <scope>NUCLEOTIDE SEQUENCE</scope>
</reference>
<organism evidence="1">
    <name type="scientific">hydrothermal vent metagenome</name>
    <dbReference type="NCBI Taxonomy" id="652676"/>
    <lineage>
        <taxon>unclassified sequences</taxon>
        <taxon>metagenomes</taxon>
        <taxon>ecological metagenomes</taxon>
    </lineage>
</organism>
<dbReference type="NCBIfam" id="NF033564">
    <property type="entry name" value="transpos_ISAs1"/>
    <property type="match status" value="1"/>
</dbReference>
<dbReference type="InterPro" id="IPR047647">
    <property type="entry name" value="ISAs1_transpos"/>
</dbReference>
<evidence type="ECO:0000313" key="1">
    <source>
        <dbReference type="EMBL" id="VAX39547.1"/>
    </source>
</evidence>
<accession>A0A3B1E7E8</accession>
<name>A0A3B1E7E8_9ZZZZ</name>
<proteinExistence type="predicted"/>
<sequence length="167" mass="19533">MIDFFDNHMQDDFARKKVRRETTHEKKHDCKVTREYFICPVPKDLPDRSRWANLKAIGMSINTTIRDGKTKQEVRYYILNKFISSCRFAVAVRTHWGIENSLHWQLDVTFLEDKCLIRKGHADANFSSLRRTALSLLKNESSAKVGIKNKRLSAGWDEDYLEKVLLG</sequence>
<gene>
    <name evidence="1" type="ORF">MNBD_PLANCTO02-1373</name>
</gene>
<dbReference type="AlphaFoldDB" id="A0A3B1E7E8"/>
<dbReference type="InterPro" id="IPR051698">
    <property type="entry name" value="Transposase_11-like"/>
</dbReference>
<dbReference type="PANTHER" id="PTHR30298:SF0">
    <property type="entry name" value="PROTEIN YBFL-RELATED"/>
    <property type="match status" value="1"/>
</dbReference>
<dbReference type="PANTHER" id="PTHR30298">
    <property type="entry name" value="H REPEAT-ASSOCIATED PREDICTED TRANSPOSASE"/>
    <property type="match status" value="1"/>
</dbReference>